<dbReference type="RefSeq" id="XP_040656689.1">
    <property type="nucleotide sequence ID" value="XM_040801656.1"/>
</dbReference>
<evidence type="ECO:0000256" key="1">
    <source>
        <dbReference type="SAM" id="MobiDB-lite"/>
    </source>
</evidence>
<dbReference type="EMBL" id="LAYC01000002">
    <property type="protein sequence ID" value="KYK57337.1"/>
    <property type="molecule type" value="Genomic_DNA"/>
</dbReference>
<name>A0A151GJR0_DRECN</name>
<dbReference type="InParanoid" id="A0A151GJR0"/>
<dbReference type="GeneID" id="63716989"/>
<dbReference type="Proteomes" id="UP000076580">
    <property type="component" value="Chromosome 02"/>
</dbReference>
<reference evidence="2 3" key="1">
    <citation type="journal article" date="2016" name="Sci. Rep.">
        <title>Insights into Adaptations to a Near-Obligate Nematode Endoparasitic Lifestyle from the Finished Genome of Drechmeria coniospora.</title>
        <authorList>
            <person name="Zhang L."/>
            <person name="Zhou Z."/>
            <person name="Guo Q."/>
            <person name="Fokkens L."/>
            <person name="Miskei M."/>
            <person name="Pocsi I."/>
            <person name="Zhang W."/>
            <person name="Chen M."/>
            <person name="Wang L."/>
            <person name="Sun Y."/>
            <person name="Donzelli B.G."/>
            <person name="Gibson D.M."/>
            <person name="Nelson D.R."/>
            <person name="Luo J.G."/>
            <person name="Rep M."/>
            <person name="Liu H."/>
            <person name="Yang S."/>
            <person name="Wang J."/>
            <person name="Krasnoff S.B."/>
            <person name="Xu Y."/>
            <person name="Molnar I."/>
            <person name="Lin M."/>
        </authorList>
    </citation>
    <scope>NUCLEOTIDE SEQUENCE [LARGE SCALE GENOMIC DNA]</scope>
    <source>
        <strain evidence="2 3">ARSEF 6962</strain>
    </source>
</reference>
<dbReference type="AlphaFoldDB" id="A0A151GJR0"/>
<evidence type="ECO:0000313" key="2">
    <source>
        <dbReference type="EMBL" id="KYK57337.1"/>
    </source>
</evidence>
<gene>
    <name evidence="2" type="ORF">DCS_04346</name>
</gene>
<feature type="region of interest" description="Disordered" evidence="1">
    <location>
        <begin position="278"/>
        <end position="319"/>
    </location>
</feature>
<keyword evidence="3" id="KW-1185">Reference proteome</keyword>
<accession>A0A151GJR0</accession>
<organism evidence="2 3">
    <name type="scientific">Drechmeria coniospora</name>
    <name type="common">Nematophagous fungus</name>
    <name type="synonym">Meria coniospora</name>
    <dbReference type="NCBI Taxonomy" id="98403"/>
    <lineage>
        <taxon>Eukaryota</taxon>
        <taxon>Fungi</taxon>
        <taxon>Dikarya</taxon>
        <taxon>Ascomycota</taxon>
        <taxon>Pezizomycotina</taxon>
        <taxon>Sordariomycetes</taxon>
        <taxon>Hypocreomycetidae</taxon>
        <taxon>Hypocreales</taxon>
        <taxon>Ophiocordycipitaceae</taxon>
        <taxon>Drechmeria</taxon>
    </lineage>
</organism>
<sequence>MPKSGATATSLFRFGRAIGAIIANQARPRRARFRIEQSLRRRQSPPLFSLDFFFPSSATKPSMLHAGALDSCTRPAIVTRLAHHHPVQAGSFRLPRGESVRIILSLRPRVLMMNDMTATPSFSNWKFSDGEARTPAGGFVARLCVMHEQDRLPPPPPSGGITTFAADDAITNHPSEGSDAALPRMKTALVAAPRARASVLVSLADECRRREGVQVPQDVGASRLAKPSGNQMLALPAGHCTALPQPVRMDGAPSCARACHVRGPDLAVLAEMHQLDRARETPADNVTPSSQERQPFPDEGSGQPPPTSIITGRRPISPPRACTLVSKAHRKRSFVQTNHYGGV</sequence>
<comment type="caution">
    <text evidence="2">The sequence shown here is derived from an EMBL/GenBank/DDBJ whole genome shotgun (WGS) entry which is preliminary data.</text>
</comment>
<protein>
    <submittedName>
        <fullName evidence="2">Uncharacterized protein</fullName>
    </submittedName>
</protein>
<feature type="compositionally biased region" description="Polar residues" evidence="1">
    <location>
        <begin position="284"/>
        <end position="293"/>
    </location>
</feature>
<proteinExistence type="predicted"/>
<evidence type="ECO:0000313" key="3">
    <source>
        <dbReference type="Proteomes" id="UP000076580"/>
    </source>
</evidence>